<evidence type="ECO:0000256" key="1">
    <source>
        <dbReference type="ARBA" id="ARBA00004186"/>
    </source>
</evidence>
<dbReference type="PRINTS" id="PR02089">
    <property type="entry name" value="HAUSAUGMINL3"/>
</dbReference>
<evidence type="ECO:0000259" key="11">
    <source>
        <dbReference type="Pfam" id="PF14932"/>
    </source>
</evidence>
<dbReference type="PANTHER" id="PTHR19378">
    <property type="entry name" value="GOLGIN- RELATED"/>
    <property type="match status" value="1"/>
</dbReference>
<keyword evidence="6" id="KW-0498">Mitosis</keyword>
<gene>
    <name evidence="12" type="ORF">KUTeg_016396</name>
</gene>
<feature type="coiled-coil region" evidence="10">
    <location>
        <begin position="432"/>
        <end position="527"/>
    </location>
</feature>
<evidence type="ECO:0000256" key="10">
    <source>
        <dbReference type="SAM" id="Coils"/>
    </source>
</evidence>
<comment type="caution">
    <text evidence="12">The sequence shown here is derived from an EMBL/GenBank/DDBJ whole genome shotgun (WGS) entry which is preliminary data.</text>
</comment>
<dbReference type="Proteomes" id="UP001217089">
    <property type="component" value="Unassembled WGS sequence"/>
</dbReference>
<keyword evidence="9" id="KW-0131">Cell cycle</keyword>
<organism evidence="12 13">
    <name type="scientific">Tegillarca granosa</name>
    <name type="common">Malaysian cockle</name>
    <name type="synonym">Anadara granosa</name>
    <dbReference type="NCBI Taxonomy" id="220873"/>
    <lineage>
        <taxon>Eukaryota</taxon>
        <taxon>Metazoa</taxon>
        <taxon>Spiralia</taxon>
        <taxon>Lophotrochozoa</taxon>
        <taxon>Mollusca</taxon>
        <taxon>Bivalvia</taxon>
        <taxon>Autobranchia</taxon>
        <taxon>Pteriomorphia</taxon>
        <taxon>Arcoida</taxon>
        <taxon>Arcoidea</taxon>
        <taxon>Arcidae</taxon>
        <taxon>Tegillarca</taxon>
    </lineage>
</organism>
<keyword evidence="8" id="KW-0206">Cytoskeleton</keyword>
<evidence type="ECO:0000256" key="9">
    <source>
        <dbReference type="ARBA" id="ARBA00023306"/>
    </source>
</evidence>
<keyword evidence="5" id="KW-0493">Microtubule</keyword>
<evidence type="ECO:0000313" key="12">
    <source>
        <dbReference type="EMBL" id="KAJ8305851.1"/>
    </source>
</evidence>
<keyword evidence="4" id="KW-0132">Cell division</keyword>
<comment type="similarity">
    <text evidence="2">Belongs to the HAUS3 family.</text>
</comment>
<keyword evidence="3" id="KW-0963">Cytoplasm</keyword>
<dbReference type="PANTHER" id="PTHR19378:SF0">
    <property type="entry name" value="HAUS AUGMIN-LIKE COMPLEX SUBUNIT 3"/>
    <property type="match status" value="1"/>
</dbReference>
<evidence type="ECO:0000256" key="4">
    <source>
        <dbReference type="ARBA" id="ARBA00022618"/>
    </source>
</evidence>
<evidence type="ECO:0000256" key="8">
    <source>
        <dbReference type="ARBA" id="ARBA00023212"/>
    </source>
</evidence>
<proteinExistence type="inferred from homology"/>
<comment type="subcellular location">
    <subcellularLocation>
        <location evidence="1">Cytoplasm</location>
        <location evidence="1">Cytoskeleton</location>
        <location evidence="1">Spindle</location>
    </subcellularLocation>
</comment>
<evidence type="ECO:0000256" key="5">
    <source>
        <dbReference type="ARBA" id="ARBA00022701"/>
    </source>
</evidence>
<evidence type="ECO:0000256" key="2">
    <source>
        <dbReference type="ARBA" id="ARBA00009645"/>
    </source>
</evidence>
<dbReference type="InterPro" id="IPR032733">
    <property type="entry name" value="HAUS3_N"/>
</dbReference>
<evidence type="ECO:0000256" key="3">
    <source>
        <dbReference type="ARBA" id="ARBA00022490"/>
    </source>
</evidence>
<name>A0ABQ9EN91_TEGGR</name>
<keyword evidence="7 10" id="KW-0175">Coiled coil</keyword>
<dbReference type="EMBL" id="JARBDR010000813">
    <property type="protein sequence ID" value="KAJ8305851.1"/>
    <property type="molecule type" value="Genomic_DNA"/>
</dbReference>
<evidence type="ECO:0000256" key="7">
    <source>
        <dbReference type="ARBA" id="ARBA00023054"/>
    </source>
</evidence>
<reference evidence="12 13" key="1">
    <citation type="submission" date="2022-12" db="EMBL/GenBank/DDBJ databases">
        <title>Chromosome-level genome of Tegillarca granosa.</title>
        <authorList>
            <person name="Kim J."/>
        </authorList>
    </citation>
    <scope>NUCLEOTIDE SEQUENCE [LARGE SCALE GENOMIC DNA]</scope>
    <source>
        <strain evidence="12">Teg-2019</strain>
        <tissue evidence="12">Adductor muscle</tissue>
    </source>
</reference>
<feature type="domain" description="HAUS augmin-like complex subunit 3 N-terminal" evidence="11">
    <location>
        <begin position="28"/>
        <end position="289"/>
    </location>
</feature>
<accession>A0ABQ9EN91</accession>
<sequence>MSGRQFIDTLKQLGYPKADTEDPNAFDWMFENEAVFPFLEWFCNNVSSANVIDLKDIEAYNELVGSQEGVLDGRQLEEALKTFTSVDEETVTEDMLRKDIETLSRDLHIYKKRKQSLIRKRNKLSLHHTAVSHRRSELSSIESKIKLKYKKCLEQSQADSNQINSTVEKLAQSVTRASELYRVPQNTKETDETTAQVPMFLSQISLDDYTASEEKFRKELAAYTRKQFFEGIAEMAGQEEGSQYEFLEISDPNSLLVRGEREHVNLEDCKELARIQAFYPKSESKRIEAMLNSKQAGRCLRCAEDILQSLNSGTFGRDINDLSKKLQDNQTSLESIKRDMMYMLDSDVPQLIRENTASQVSRILTGDYNLKLSRQDYFVSKQDQKMMDDPALTAAKHQRGTIDSRDKFTSRLYNMLVDADAVKENKHLFLSYTNLIEEAENLEHCCEAVKENVMSDRTRKEDRIDLLEQNLRDCENMVYDGSSTTGGQPTLTPRQLLESMTQLDDMLQKLEHAIKDIVKEVDSKKQALKSDPLLNKERNFFTYFFTNPPLLGQTLDAISARLQAQKIH</sequence>
<keyword evidence="13" id="KW-1185">Reference proteome</keyword>
<dbReference type="Pfam" id="PF14932">
    <property type="entry name" value="HAUS-augmin3"/>
    <property type="match status" value="1"/>
</dbReference>
<evidence type="ECO:0000256" key="6">
    <source>
        <dbReference type="ARBA" id="ARBA00022776"/>
    </source>
</evidence>
<evidence type="ECO:0000313" key="13">
    <source>
        <dbReference type="Proteomes" id="UP001217089"/>
    </source>
</evidence>
<protein>
    <recommendedName>
        <fullName evidence="11">HAUS augmin-like complex subunit 3 N-terminal domain-containing protein</fullName>
    </recommendedName>
</protein>
<dbReference type="InterPro" id="IPR026206">
    <property type="entry name" value="HAUS3"/>
</dbReference>